<dbReference type="AlphaFoldDB" id="A0A376DQK5"/>
<dbReference type="Proteomes" id="UP000255224">
    <property type="component" value="Unassembled WGS sequence"/>
</dbReference>
<evidence type="ECO:0000313" key="4">
    <source>
        <dbReference type="EMBL" id="STC92463.1"/>
    </source>
</evidence>
<dbReference type="OrthoDB" id="327621at2"/>
<evidence type="ECO:0000259" key="2">
    <source>
        <dbReference type="Pfam" id="PF09925"/>
    </source>
</evidence>
<feature type="transmembrane region" description="Helical" evidence="1">
    <location>
        <begin position="288"/>
        <end position="308"/>
    </location>
</feature>
<gene>
    <name evidence="3" type="ORF">EG346_09940</name>
    <name evidence="4" type="ORF">NCTC13533_00367</name>
</gene>
<evidence type="ECO:0000313" key="5">
    <source>
        <dbReference type="Proteomes" id="UP000255224"/>
    </source>
</evidence>
<dbReference type="EMBL" id="CP033920">
    <property type="protein sequence ID" value="AZA48484.1"/>
    <property type="molecule type" value="Genomic_DNA"/>
</dbReference>
<name>A0A376DQK5_CHRCU</name>
<evidence type="ECO:0000256" key="1">
    <source>
        <dbReference type="SAM" id="Phobius"/>
    </source>
</evidence>
<feature type="transmembrane region" description="Helical" evidence="1">
    <location>
        <begin position="151"/>
        <end position="170"/>
    </location>
</feature>
<dbReference type="RefSeq" id="WP_123878330.1">
    <property type="nucleotide sequence ID" value="NZ_CP033920.1"/>
</dbReference>
<proteinExistence type="predicted"/>
<keyword evidence="1" id="KW-0812">Transmembrane</keyword>
<feature type="transmembrane region" description="Helical" evidence="1">
    <location>
        <begin position="72"/>
        <end position="90"/>
    </location>
</feature>
<feature type="transmembrane region" description="Helical" evidence="1">
    <location>
        <begin position="176"/>
        <end position="196"/>
    </location>
</feature>
<sequence>MKNLQREDLHIISRHSNVTEQTIERALKENIYHDKAMWQKFLRLFFITLGIGFTTAGIIFFFAYNWADLNKFAKLGLTEILVIAATLIVFLPKINNTTRNIVLTGSSFLVGVLFAVFGQIYQTGANSYDFFLAWTLFITLWVVVSNFAPLWLLYIVLLNTTFFLYTEQVAKDWPALLVIALLFLFNTVLFLILLFLDKDKKIETVPKWLTYILALGSITFATAGMIYGILDGYHPVFPVLAPIVLLVFGLGIWHGIQTKNGFYLSVIPLSIIIIISALLLKISEGGSMFLLVSLFIIVSVTLVIMNLINLQKKWNHEK</sequence>
<reference evidence="4 5" key="1">
    <citation type="submission" date="2018-06" db="EMBL/GenBank/DDBJ databases">
        <authorList>
            <consortium name="Pathogen Informatics"/>
            <person name="Doyle S."/>
        </authorList>
    </citation>
    <scope>NUCLEOTIDE SEQUENCE [LARGE SCALE GENOMIC DNA]</scope>
    <source>
        <strain evidence="4 5">NCTC13533</strain>
    </source>
</reference>
<protein>
    <submittedName>
        <fullName evidence="3">DUF2157 domain-containing protein</fullName>
    </submittedName>
    <submittedName>
        <fullName evidence="4">Predicted membrane protein</fullName>
    </submittedName>
</protein>
<reference evidence="6" key="2">
    <citation type="submission" date="2018-11" db="EMBL/GenBank/DDBJ databases">
        <title>Proposal to divide the Flavobacteriaceae and reorganize its genera based on Amino Acid Identity values calculated from whole genome sequences.</title>
        <authorList>
            <person name="Nicholson A.C."/>
            <person name="Gulvik C.A."/>
            <person name="Whitney A.M."/>
            <person name="Humrighouse B.W."/>
            <person name="Bell M."/>
            <person name="Holmes B."/>
            <person name="Steigerwalt A.G."/>
            <person name="Villarma A."/>
            <person name="Sheth M."/>
            <person name="Batra D."/>
            <person name="Pryor J."/>
            <person name="Bernardet J.-F."/>
            <person name="Hugo C."/>
            <person name="Kampfer P."/>
            <person name="Newman J."/>
            <person name="McQuiston J.R."/>
        </authorList>
    </citation>
    <scope>NUCLEOTIDE SEQUENCE [LARGE SCALE GENOMIC DNA]</scope>
    <source>
        <strain evidence="6">G0188</strain>
    </source>
</reference>
<feature type="transmembrane region" description="Helical" evidence="1">
    <location>
        <begin position="236"/>
        <end position="255"/>
    </location>
</feature>
<organism evidence="4 5">
    <name type="scientific">Chryseobacterium carnipullorum</name>
    <dbReference type="NCBI Taxonomy" id="1124835"/>
    <lineage>
        <taxon>Bacteria</taxon>
        <taxon>Pseudomonadati</taxon>
        <taxon>Bacteroidota</taxon>
        <taxon>Flavobacteriia</taxon>
        <taxon>Flavobacteriales</taxon>
        <taxon>Weeksellaceae</taxon>
        <taxon>Chryseobacterium group</taxon>
        <taxon>Chryseobacterium</taxon>
    </lineage>
</organism>
<accession>A0A3G6LYR6</accession>
<reference evidence="3" key="3">
    <citation type="submission" date="2018-11" db="EMBL/GenBank/DDBJ databases">
        <title>Proposal to divide the Flavobacteriaceae and reorganize its genera based on Amino Acid Identity values calculated from whole genome sequences.</title>
        <authorList>
            <person name="Nicholson A.C."/>
            <person name="Gulvik C.A."/>
            <person name="Whitney A.M."/>
            <person name="Humrighouse B.W."/>
            <person name="Bell M."/>
            <person name="Holmes B."/>
            <person name="Steigerwalt A."/>
            <person name="Villarma A."/>
            <person name="Sheth M."/>
            <person name="Batra D."/>
            <person name="Pryor J."/>
            <person name="Bernardet J.-F."/>
            <person name="Hugo C."/>
            <person name="Kampfer P."/>
            <person name="Newman J."/>
            <person name="Mcquiston J.R."/>
        </authorList>
    </citation>
    <scope>NUCLEOTIDE SEQUENCE [LARGE SCALE GENOMIC DNA]</scope>
    <source>
        <strain evidence="3">G0188</strain>
    </source>
</reference>
<dbReference type="KEGG" id="ccau:EG346_09940"/>
<dbReference type="EMBL" id="UFVQ01000003">
    <property type="protein sequence ID" value="STC92463.1"/>
    <property type="molecule type" value="Genomic_DNA"/>
</dbReference>
<dbReference type="STRING" id="297244.SAMN05421639_104513"/>
<feature type="transmembrane region" description="Helical" evidence="1">
    <location>
        <begin position="127"/>
        <end position="144"/>
    </location>
</feature>
<feature type="transmembrane region" description="Helical" evidence="1">
    <location>
        <begin position="208"/>
        <end position="230"/>
    </location>
</feature>
<feature type="transmembrane region" description="Helical" evidence="1">
    <location>
        <begin position="44"/>
        <end position="66"/>
    </location>
</feature>
<feature type="domain" description="DUF2157" evidence="2">
    <location>
        <begin position="41"/>
        <end position="151"/>
    </location>
</feature>
<evidence type="ECO:0000313" key="3">
    <source>
        <dbReference type="EMBL" id="AZA48484.1"/>
    </source>
</evidence>
<keyword evidence="6" id="KW-1185">Reference proteome</keyword>
<feature type="transmembrane region" description="Helical" evidence="1">
    <location>
        <begin position="102"/>
        <end position="121"/>
    </location>
</feature>
<dbReference type="Pfam" id="PF09925">
    <property type="entry name" value="DUF2157"/>
    <property type="match status" value="1"/>
</dbReference>
<feature type="transmembrane region" description="Helical" evidence="1">
    <location>
        <begin position="262"/>
        <end position="282"/>
    </location>
</feature>
<keyword evidence="1" id="KW-0472">Membrane</keyword>
<evidence type="ECO:0000313" key="6">
    <source>
        <dbReference type="Proteomes" id="UP000273270"/>
    </source>
</evidence>
<dbReference type="InterPro" id="IPR018677">
    <property type="entry name" value="DUF2157"/>
</dbReference>
<accession>A0A376DQK5</accession>
<keyword evidence="1" id="KW-1133">Transmembrane helix</keyword>
<dbReference type="Proteomes" id="UP000273270">
    <property type="component" value="Chromosome"/>
</dbReference>